<evidence type="ECO:0000256" key="1">
    <source>
        <dbReference type="SAM" id="MobiDB-lite"/>
    </source>
</evidence>
<dbReference type="EMBL" id="PYWC01000021">
    <property type="protein sequence ID" value="PWW77642.1"/>
    <property type="molecule type" value="Genomic_DNA"/>
</dbReference>
<feature type="region of interest" description="Disordered" evidence="1">
    <location>
        <begin position="218"/>
        <end position="289"/>
    </location>
</feature>
<feature type="transmembrane region" description="Helical" evidence="2">
    <location>
        <begin position="41"/>
        <end position="58"/>
    </location>
</feature>
<dbReference type="OrthoDB" id="5404765at2759"/>
<keyword evidence="2" id="KW-1133">Transmembrane helix</keyword>
<feature type="compositionally biased region" description="Low complexity" evidence="1">
    <location>
        <begin position="261"/>
        <end position="271"/>
    </location>
</feature>
<reference evidence="3 4" key="1">
    <citation type="submission" date="2018-03" db="EMBL/GenBank/DDBJ databases">
        <title>Genomes of Pezizomycetes fungi and the evolution of truffles.</title>
        <authorList>
            <person name="Murat C."/>
            <person name="Payen T."/>
            <person name="Noel B."/>
            <person name="Kuo A."/>
            <person name="Martin F.M."/>
        </authorList>
    </citation>
    <scope>NUCLEOTIDE SEQUENCE [LARGE SCALE GENOMIC DNA]</scope>
    <source>
        <strain evidence="3">091103-1</strain>
    </source>
</reference>
<feature type="transmembrane region" description="Helical" evidence="2">
    <location>
        <begin position="98"/>
        <end position="120"/>
    </location>
</feature>
<evidence type="ECO:0000313" key="3">
    <source>
        <dbReference type="EMBL" id="PWW77642.1"/>
    </source>
</evidence>
<organism evidence="3 4">
    <name type="scientific">Tuber magnatum</name>
    <name type="common">white Piedmont truffle</name>
    <dbReference type="NCBI Taxonomy" id="42249"/>
    <lineage>
        <taxon>Eukaryota</taxon>
        <taxon>Fungi</taxon>
        <taxon>Dikarya</taxon>
        <taxon>Ascomycota</taxon>
        <taxon>Pezizomycotina</taxon>
        <taxon>Pezizomycetes</taxon>
        <taxon>Pezizales</taxon>
        <taxon>Tuberaceae</taxon>
        <taxon>Tuber</taxon>
    </lineage>
</organism>
<protein>
    <submittedName>
        <fullName evidence="3">Uncharacterized protein</fullName>
    </submittedName>
</protein>
<comment type="caution">
    <text evidence="3">The sequence shown here is derived from an EMBL/GenBank/DDBJ whole genome shotgun (WGS) entry which is preliminary data.</text>
</comment>
<keyword evidence="2" id="KW-0472">Membrane</keyword>
<gene>
    <name evidence="3" type="ORF">C7212DRAFT_362796</name>
</gene>
<dbReference type="Proteomes" id="UP000246991">
    <property type="component" value="Unassembled WGS sequence"/>
</dbReference>
<name>A0A317STD3_9PEZI</name>
<keyword evidence="4" id="KW-1185">Reference proteome</keyword>
<sequence>MIILPILQTTFWFLVAFPFLVARSNILPPAHILLNIPPTKFLLFITLDLCANLFYLLNQITRGSLIQLLLIVNTGLILLTLASSIYPRTLVSTHYIPALLTVESNMATSWFTAFLTMHYIGLSSDGEVWRVMRYLRRNHYGALMDCAAACWGVMWVAGALAEWAGVVLYVALAIVDIYQLDWVGDREGRVGQRERFEVWQRCERIILAWRGWAEARAASGSNGEDLEGTGRDTMTERAPAPGSPSEDPASADNPEPVATEAADAPPSSSSAQTEAQVTDTPGEPAPSFP</sequence>
<proteinExistence type="predicted"/>
<evidence type="ECO:0000256" key="2">
    <source>
        <dbReference type="SAM" id="Phobius"/>
    </source>
</evidence>
<dbReference type="AlphaFoldDB" id="A0A317STD3"/>
<keyword evidence="2" id="KW-0812">Transmembrane</keyword>
<feature type="transmembrane region" description="Helical" evidence="2">
    <location>
        <begin position="65"/>
        <end position="86"/>
    </location>
</feature>
<accession>A0A317STD3</accession>
<evidence type="ECO:0000313" key="4">
    <source>
        <dbReference type="Proteomes" id="UP000246991"/>
    </source>
</evidence>